<dbReference type="InterPro" id="IPR000859">
    <property type="entry name" value="CUB_dom"/>
</dbReference>
<dbReference type="PROSITE" id="PS01180">
    <property type="entry name" value="CUB"/>
    <property type="match status" value="2"/>
</dbReference>
<keyword evidence="9" id="KW-0732">Signal</keyword>
<dbReference type="AlphaFoldDB" id="A0A9F7RD18"/>
<evidence type="ECO:0000259" key="10">
    <source>
        <dbReference type="PROSITE" id="PS01180"/>
    </source>
</evidence>
<accession>A0A9F7RD18</accession>
<dbReference type="PROSITE" id="PS00135">
    <property type="entry name" value="TRYPSIN_SER"/>
    <property type="match status" value="1"/>
</dbReference>
<keyword evidence="3 7" id="KW-0378">Hydrolase</keyword>
<dbReference type="OrthoDB" id="6380398at2759"/>
<reference evidence="12" key="1">
    <citation type="journal article" date="2016" name="Nat. Commun.">
        <title>The channel catfish genome sequence provides insights into the evolution of scale formation in teleosts.</title>
        <authorList>
            <person name="Liu Z."/>
            <person name="Liu S."/>
            <person name="Yao J."/>
            <person name="Bao L."/>
            <person name="Zhang J."/>
            <person name="Li Y."/>
            <person name="Jiang C."/>
            <person name="Sun L."/>
            <person name="Wang R."/>
            <person name="Zhang Y."/>
            <person name="Zhou T."/>
            <person name="Zeng Q."/>
            <person name="Fu Q."/>
            <person name="Gao S."/>
            <person name="Li N."/>
            <person name="Koren S."/>
            <person name="Jiang Y."/>
            <person name="Zimin A."/>
            <person name="Xu P."/>
            <person name="Phillippy A.M."/>
            <person name="Geng X."/>
            <person name="Song L."/>
            <person name="Sun F."/>
            <person name="Li C."/>
            <person name="Wang X."/>
            <person name="Chen A."/>
            <person name="Jin Y."/>
            <person name="Yuan Z."/>
            <person name="Yang Y."/>
            <person name="Tan S."/>
            <person name="Peatman E."/>
            <person name="Lu J."/>
            <person name="Qin Z."/>
            <person name="Dunham R."/>
            <person name="Li Z."/>
            <person name="Sonstegard T."/>
            <person name="Feng J."/>
            <person name="Danzmann R.G."/>
            <person name="Schroeder S."/>
            <person name="Scheffler B."/>
            <person name="Duke M.V."/>
            <person name="Ballard L."/>
            <person name="Kucuktas H."/>
            <person name="Kaltenboeck L."/>
            <person name="Liu H."/>
            <person name="Armbruster J."/>
            <person name="Xie Y."/>
            <person name="Kirby M.L."/>
            <person name="Tian Y."/>
            <person name="Flanagan M.E."/>
            <person name="Mu W."/>
            <person name="Waldbieser G.C."/>
        </authorList>
    </citation>
    <scope>NUCLEOTIDE SEQUENCE [LARGE SCALE GENOMIC DNA]</scope>
    <source>
        <strain evidence="12">SDA103</strain>
    </source>
</reference>
<evidence type="ECO:0000256" key="5">
    <source>
        <dbReference type="ARBA" id="ARBA00023157"/>
    </source>
</evidence>
<dbReference type="PROSITE" id="PS00134">
    <property type="entry name" value="TRYPSIN_HIS"/>
    <property type="match status" value="1"/>
</dbReference>
<dbReference type="CDD" id="cd00041">
    <property type="entry name" value="CUB"/>
    <property type="match status" value="2"/>
</dbReference>
<keyword evidence="12" id="KW-1185">Reference proteome</keyword>
<evidence type="ECO:0000256" key="2">
    <source>
        <dbReference type="ARBA" id="ARBA00022737"/>
    </source>
</evidence>
<dbReference type="SUPFAM" id="SSF50494">
    <property type="entry name" value="Trypsin-like serine proteases"/>
    <property type="match status" value="1"/>
</dbReference>
<evidence type="ECO:0000256" key="4">
    <source>
        <dbReference type="ARBA" id="ARBA00022825"/>
    </source>
</evidence>
<dbReference type="CDD" id="cd00190">
    <property type="entry name" value="Tryp_SPc"/>
    <property type="match status" value="1"/>
</dbReference>
<proteinExistence type="predicted"/>
<keyword evidence="1 7" id="KW-0645">Protease</keyword>
<dbReference type="InterPro" id="IPR018114">
    <property type="entry name" value="TRYPSIN_HIS"/>
</dbReference>
<feature type="signal peptide" evidence="9">
    <location>
        <begin position="1"/>
        <end position="26"/>
    </location>
</feature>
<feature type="region of interest" description="Disordered" evidence="8">
    <location>
        <begin position="580"/>
        <end position="600"/>
    </location>
</feature>
<dbReference type="FunFam" id="2.60.120.290:FF:000013">
    <property type="entry name" value="Membrane frizzled-related protein"/>
    <property type="match status" value="1"/>
</dbReference>
<evidence type="ECO:0000259" key="11">
    <source>
        <dbReference type="PROSITE" id="PS50240"/>
    </source>
</evidence>
<sequence length="600" mass="66597">MEMSEYMMALWIFAVLVSLVCHSCAALLNGAKCGSPRQRSTFDRYLRIVGGSQARYGSHPWLVSLRFRGSHFCGAAILTDHWLLTAAHCFSTSTEEFLRSVEAVVGEHDQRVVDRWEQTFGVKNVMLHEEYHHTLPMNYDIALLELKGHIHFSDFAQPVCLPLPGEIFPPKTTCIVAGWGRIKERGQMASVLHEVQLNLVDPAICEHILQTIRPGLQNLTVLCAGPERGGKDACQGDSGGPLLCPRADGQWVVVGITSWGKGCGRSWINNRMKPLTGRSSPAVFTNVPVFMKWLLRKGLPHLCFSINAVWRRISIYVQFFLLVSHLSHNVHSGRIISQLSVQEGALKGSEGIIRYPVHPGQNYSNNEACSWSISVPGSKRILLEFLKFDLENHPLCQSDHLTVFAGEGLPIGRFCGSKSPAPALIHSNTTTLQFMSDFSVSGSGFSLRFRAVEDNYTLGPGCGTVALFQSPVAMQSPEYPRSYGDDTHCRWVIYVPEGYVVKLDFADFVLEESEGCQYDSLSVFRDFEAREQIVVLCGQSIPPPVLSFGRVMVVQFMTDSSVSARGFSANLSVISRKDLQNGEHEDLDEEENDDSGLLPL</sequence>
<dbReference type="RefSeq" id="XP_053538380.1">
    <property type="nucleotide sequence ID" value="XM_053682405.1"/>
</dbReference>
<evidence type="ECO:0000256" key="3">
    <source>
        <dbReference type="ARBA" id="ARBA00022801"/>
    </source>
</evidence>
<dbReference type="InterPro" id="IPR001254">
    <property type="entry name" value="Trypsin_dom"/>
</dbReference>
<gene>
    <name evidence="13" type="primary">LOC108269171</name>
</gene>
<dbReference type="InterPro" id="IPR033116">
    <property type="entry name" value="TRYPSIN_SER"/>
</dbReference>
<keyword evidence="4 7" id="KW-0720">Serine protease</keyword>
<dbReference type="Pfam" id="PF00431">
    <property type="entry name" value="CUB"/>
    <property type="match status" value="2"/>
</dbReference>
<dbReference type="SUPFAM" id="SSF49854">
    <property type="entry name" value="Spermadhesin, CUB domain"/>
    <property type="match status" value="2"/>
</dbReference>
<keyword evidence="5 6" id="KW-1015">Disulfide bond</keyword>
<dbReference type="GO" id="GO:0004252">
    <property type="term" value="F:serine-type endopeptidase activity"/>
    <property type="evidence" value="ECO:0007669"/>
    <property type="project" value="InterPro"/>
</dbReference>
<feature type="domain" description="Peptidase S1" evidence="11">
    <location>
        <begin position="48"/>
        <end position="294"/>
    </location>
</feature>
<feature type="domain" description="CUB" evidence="10">
    <location>
        <begin position="462"/>
        <end position="574"/>
    </location>
</feature>
<protein>
    <submittedName>
        <fullName evidence="13">Ovochymase-2 isoform X2</fullName>
    </submittedName>
</protein>
<dbReference type="InterPro" id="IPR035914">
    <property type="entry name" value="Sperma_CUB_dom_sf"/>
</dbReference>
<evidence type="ECO:0000256" key="8">
    <source>
        <dbReference type="SAM" id="MobiDB-lite"/>
    </source>
</evidence>
<evidence type="ECO:0000256" key="6">
    <source>
        <dbReference type="PROSITE-ProRule" id="PRU00059"/>
    </source>
</evidence>
<feature type="compositionally biased region" description="Acidic residues" evidence="8">
    <location>
        <begin position="585"/>
        <end position="594"/>
    </location>
</feature>
<evidence type="ECO:0000256" key="9">
    <source>
        <dbReference type="SAM" id="SignalP"/>
    </source>
</evidence>
<dbReference type="GO" id="GO:0006508">
    <property type="term" value="P:proteolysis"/>
    <property type="evidence" value="ECO:0007669"/>
    <property type="project" value="UniProtKB-KW"/>
</dbReference>
<evidence type="ECO:0000256" key="1">
    <source>
        <dbReference type="ARBA" id="ARBA00022670"/>
    </source>
</evidence>
<dbReference type="GO" id="GO:0007340">
    <property type="term" value="P:acrosome reaction"/>
    <property type="evidence" value="ECO:0007669"/>
    <property type="project" value="TreeGrafter"/>
</dbReference>
<feature type="chain" id="PRO_5039937223" evidence="9">
    <location>
        <begin position="27"/>
        <end position="600"/>
    </location>
</feature>
<dbReference type="Gene3D" id="2.60.120.290">
    <property type="entry name" value="Spermadhesin, CUB domain"/>
    <property type="match status" value="2"/>
</dbReference>
<dbReference type="Gene3D" id="2.40.10.10">
    <property type="entry name" value="Trypsin-like serine proteases"/>
    <property type="match status" value="1"/>
</dbReference>
<evidence type="ECO:0000313" key="12">
    <source>
        <dbReference type="Proteomes" id="UP000221080"/>
    </source>
</evidence>
<name>A0A9F7RD18_ICTPU</name>
<evidence type="ECO:0000256" key="7">
    <source>
        <dbReference type="RuleBase" id="RU363034"/>
    </source>
</evidence>
<dbReference type="InterPro" id="IPR001314">
    <property type="entry name" value="Peptidase_S1A"/>
</dbReference>
<dbReference type="PANTHER" id="PTHR24252">
    <property type="entry name" value="ACROSIN-RELATED"/>
    <property type="match status" value="1"/>
</dbReference>
<dbReference type="FunFam" id="2.60.120.290:FF:000005">
    <property type="entry name" value="Procollagen C-endopeptidase enhancer 1"/>
    <property type="match status" value="1"/>
</dbReference>
<dbReference type="FunFam" id="2.40.10.10:FF:000003">
    <property type="entry name" value="Transmembrane serine protease 3"/>
    <property type="match status" value="1"/>
</dbReference>
<dbReference type="PRINTS" id="PR00722">
    <property type="entry name" value="CHYMOTRYPSIN"/>
</dbReference>
<dbReference type="Pfam" id="PF00089">
    <property type="entry name" value="Trypsin"/>
    <property type="match status" value="1"/>
</dbReference>
<comment type="caution">
    <text evidence="6">Lacks conserved residue(s) required for the propagation of feature annotation.</text>
</comment>
<dbReference type="PROSITE" id="PS50240">
    <property type="entry name" value="TRYPSIN_DOM"/>
    <property type="match status" value="1"/>
</dbReference>
<reference evidence="13" key="2">
    <citation type="submission" date="2025-08" db="UniProtKB">
        <authorList>
            <consortium name="RefSeq"/>
        </authorList>
    </citation>
    <scope>IDENTIFICATION</scope>
    <source>
        <tissue evidence="13">Blood</tissue>
    </source>
</reference>
<dbReference type="SMART" id="SM00042">
    <property type="entry name" value="CUB"/>
    <property type="match status" value="2"/>
</dbReference>
<organism evidence="12 13">
    <name type="scientific">Ictalurus punctatus</name>
    <name type="common">Channel catfish</name>
    <name type="synonym">Silurus punctatus</name>
    <dbReference type="NCBI Taxonomy" id="7998"/>
    <lineage>
        <taxon>Eukaryota</taxon>
        <taxon>Metazoa</taxon>
        <taxon>Chordata</taxon>
        <taxon>Craniata</taxon>
        <taxon>Vertebrata</taxon>
        <taxon>Euteleostomi</taxon>
        <taxon>Actinopterygii</taxon>
        <taxon>Neopterygii</taxon>
        <taxon>Teleostei</taxon>
        <taxon>Ostariophysi</taxon>
        <taxon>Siluriformes</taxon>
        <taxon>Ictaluridae</taxon>
        <taxon>Ictalurus</taxon>
    </lineage>
</organism>
<feature type="domain" description="CUB" evidence="10">
    <location>
        <begin position="342"/>
        <end position="452"/>
    </location>
</feature>
<dbReference type="GeneID" id="108269171"/>
<dbReference type="InterPro" id="IPR009003">
    <property type="entry name" value="Peptidase_S1_PA"/>
</dbReference>
<dbReference type="PANTHER" id="PTHR24252:SF18">
    <property type="entry name" value="OVOCHYMASE 1"/>
    <property type="match status" value="1"/>
</dbReference>
<dbReference type="Proteomes" id="UP000221080">
    <property type="component" value="Chromosome 8"/>
</dbReference>
<feature type="disulfide bond" evidence="6">
    <location>
        <begin position="462"/>
        <end position="489"/>
    </location>
</feature>
<evidence type="ECO:0000313" key="13">
    <source>
        <dbReference type="RefSeq" id="XP_053538380.1"/>
    </source>
</evidence>
<keyword evidence="2" id="KW-0677">Repeat</keyword>
<dbReference type="InterPro" id="IPR043504">
    <property type="entry name" value="Peptidase_S1_PA_chymotrypsin"/>
</dbReference>
<dbReference type="SMART" id="SM00020">
    <property type="entry name" value="Tryp_SPc"/>
    <property type="match status" value="1"/>
</dbReference>